<comment type="cofactor">
    <cofactor evidence="1">
        <name>Mg(2+)</name>
        <dbReference type="ChEBI" id="CHEBI:18420"/>
    </cofactor>
</comment>
<dbReference type="PROSITE" id="PS50887">
    <property type="entry name" value="GGDEF"/>
    <property type="match status" value="1"/>
</dbReference>
<evidence type="ECO:0000256" key="4">
    <source>
        <dbReference type="SAM" id="Coils"/>
    </source>
</evidence>
<dbReference type="GO" id="GO:0052621">
    <property type="term" value="F:diguanylate cyclase activity"/>
    <property type="evidence" value="ECO:0007669"/>
    <property type="project" value="UniProtKB-EC"/>
</dbReference>
<dbReference type="Proteomes" id="UP000198519">
    <property type="component" value="Unassembled WGS sequence"/>
</dbReference>
<keyword evidence="5" id="KW-0812">Transmembrane</keyword>
<keyword evidence="4" id="KW-0175">Coiled coil</keyword>
<dbReference type="CDD" id="cd01949">
    <property type="entry name" value="GGDEF"/>
    <property type="match status" value="1"/>
</dbReference>
<dbReference type="Gene3D" id="3.30.70.270">
    <property type="match status" value="1"/>
</dbReference>
<dbReference type="SUPFAM" id="SSF55073">
    <property type="entry name" value="Nucleotide cyclase"/>
    <property type="match status" value="1"/>
</dbReference>
<feature type="transmembrane region" description="Helical" evidence="5">
    <location>
        <begin position="144"/>
        <end position="168"/>
    </location>
</feature>
<reference evidence="8" key="1">
    <citation type="submission" date="2016-10" db="EMBL/GenBank/DDBJ databases">
        <authorList>
            <person name="Varghese N."/>
            <person name="Submissions S."/>
        </authorList>
    </citation>
    <scope>NUCLEOTIDE SEQUENCE [LARGE SCALE GENOMIC DNA]</scope>
    <source>
        <strain evidence="8">CGMCC 1.7061</strain>
    </source>
</reference>
<dbReference type="PANTHER" id="PTHR45138:SF9">
    <property type="entry name" value="DIGUANYLATE CYCLASE DGCM-RELATED"/>
    <property type="match status" value="1"/>
</dbReference>
<dbReference type="GO" id="GO:0043709">
    <property type="term" value="P:cell adhesion involved in single-species biofilm formation"/>
    <property type="evidence" value="ECO:0007669"/>
    <property type="project" value="TreeGrafter"/>
</dbReference>
<dbReference type="GO" id="GO:0005886">
    <property type="term" value="C:plasma membrane"/>
    <property type="evidence" value="ECO:0007669"/>
    <property type="project" value="TreeGrafter"/>
</dbReference>
<evidence type="ECO:0000313" key="7">
    <source>
        <dbReference type="EMBL" id="SFM14135.1"/>
    </source>
</evidence>
<evidence type="ECO:0000259" key="6">
    <source>
        <dbReference type="PROSITE" id="PS50887"/>
    </source>
</evidence>
<dbReference type="NCBIfam" id="TIGR00254">
    <property type="entry name" value="GGDEF"/>
    <property type="match status" value="1"/>
</dbReference>
<dbReference type="GO" id="GO:1902201">
    <property type="term" value="P:negative regulation of bacterial-type flagellum-dependent cell motility"/>
    <property type="evidence" value="ECO:0007669"/>
    <property type="project" value="TreeGrafter"/>
</dbReference>
<evidence type="ECO:0000256" key="5">
    <source>
        <dbReference type="SAM" id="Phobius"/>
    </source>
</evidence>
<accession>A0A1I4NFH0</accession>
<evidence type="ECO:0000256" key="2">
    <source>
        <dbReference type="ARBA" id="ARBA00012528"/>
    </source>
</evidence>
<dbReference type="EMBL" id="FOUE01000002">
    <property type="protein sequence ID" value="SFM14135.1"/>
    <property type="molecule type" value="Genomic_DNA"/>
</dbReference>
<proteinExistence type="predicted"/>
<organism evidence="7 8">
    <name type="scientific">Marinobacter zhejiangensis</name>
    <dbReference type="NCBI Taxonomy" id="488535"/>
    <lineage>
        <taxon>Bacteria</taxon>
        <taxon>Pseudomonadati</taxon>
        <taxon>Pseudomonadota</taxon>
        <taxon>Gammaproteobacteria</taxon>
        <taxon>Pseudomonadales</taxon>
        <taxon>Marinobacteraceae</taxon>
        <taxon>Marinobacter</taxon>
    </lineage>
</organism>
<feature type="transmembrane region" description="Helical" evidence="5">
    <location>
        <begin position="21"/>
        <end position="39"/>
    </location>
</feature>
<dbReference type="PANTHER" id="PTHR45138">
    <property type="entry name" value="REGULATORY COMPONENTS OF SENSORY TRANSDUCTION SYSTEM"/>
    <property type="match status" value="1"/>
</dbReference>
<dbReference type="STRING" id="488535.SAMN04487963_1350"/>
<protein>
    <recommendedName>
        <fullName evidence="2">diguanylate cyclase</fullName>
        <ecNumber evidence="2">2.7.7.65</ecNumber>
    </recommendedName>
</protein>
<dbReference type="InterPro" id="IPR000160">
    <property type="entry name" value="GGDEF_dom"/>
</dbReference>
<keyword evidence="5" id="KW-0472">Membrane</keyword>
<name>A0A1I4NFH0_9GAMM</name>
<keyword evidence="5" id="KW-1133">Transmembrane helix</keyword>
<evidence type="ECO:0000256" key="1">
    <source>
        <dbReference type="ARBA" id="ARBA00001946"/>
    </source>
</evidence>
<evidence type="ECO:0000313" key="8">
    <source>
        <dbReference type="Proteomes" id="UP000198519"/>
    </source>
</evidence>
<feature type="coiled-coil region" evidence="4">
    <location>
        <begin position="218"/>
        <end position="263"/>
    </location>
</feature>
<dbReference type="InterPro" id="IPR029787">
    <property type="entry name" value="Nucleotide_cyclase"/>
</dbReference>
<comment type="catalytic activity">
    <reaction evidence="3">
        <text>2 GTP = 3',3'-c-di-GMP + 2 diphosphate</text>
        <dbReference type="Rhea" id="RHEA:24898"/>
        <dbReference type="ChEBI" id="CHEBI:33019"/>
        <dbReference type="ChEBI" id="CHEBI:37565"/>
        <dbReference type="ChEBI" id="CHEBI:58805"/>
        <dbReference type="EC" id="2.7.7.65"/>
    </reaction>
</comment>
<evidence type="ECO:0000256" key="3">
    <source>
        <dbReference type="ARBA" id="ARBA00034247"/>
    </source>
</evidence>
<feature type="domain" description="GGDEF" evidence="6">
    <location>
        <begin position="298"/>
        <end position="439"/>
    </location>
</feature>
<dbReference type="InterPro" id="IPR043128">
    <property type="entry name" value="Rev_trsase/Diguanyl_cyclase"/>
</dbReference>
<dbReference type="InterPro" id="IPR050469">
    <property type="entry name" value="Diguanylate_Cyclase"/>
</dbReference>
<dbReference type="FunFam" id="3.30.70.270:FF:000001">
    <property type="entry name" value="Diguanylate cyclase domain protein"/>
    <property type="match status" value="1"/>
</dbReference>
<dbReference type="AlphaFoldDB" id="A0A1I4NFH0"/>
<gene>
    <name evidence="7" type="ORF">SAMN04487963_1350</name>
</gene>
<dbReference type="EC" id="2.7.7.65" evidence="2"/>
<sequence length="448" mass="50503">MNSLNRTRPFQSLTRDILRRVITAAAFSMVLIGAAQTWVQYRSEVIRVNELVDVLAQTHVPVLTMALWDIEPTVAETQVSTIASHREIEGAYLSTATGMMFQAGVVDTEVEPEFTVAIPNPRNNSEAPLGELRVYYDHGEIQQAILLAVAGGTLKLGLFIVLVCLVVYRVMFYRLKAPLRQIADYSKELLPDRDNPPLVIQRPERQWQDEIDLVAEGFETLREAISRYSRERDRAMKELAEERDQLEIRVAERTKELESSRRELYLLSHTDHLTGLANRRSFEDRSRLEERRVRRYPTPLSLVMIDVDYFKGYNDFYGHAKGDECLVALGKVMMDHCRRAGEFAVRMGGEEFALLLAGQDAEGAAEVAERLRQALFDANILHEGSPLGRVTISLGCASWEPGGDLPLDDALIDRMLSLADKRLYKAKFNGRNRVCSSGATELDNGSVA</sequence>
<keyword evidence="8" id="KW-1185">Reference proteome</keyword>
<dbReference type="Pfam" id="PF00990">
    <property type="entry name" value="GGDEF"/>
    <property type="match status" value="1"/>
</dbReference>
<dbReference type="SMART" id="SM00267">
    <property type="entry name" value="GGDEF"/>
    <property type="match status" value="1"/>
</dbReference>